<evidence type="ECO:0000313" key="2">
    <source>
        <dbReference type="EMBL" id="ERT07764.1"/>
    </source>
</evidence>
<dbReference type="AlphaFoldDB" id="U7QIG7"/>
<sequence>MLREREPERQETPQSDQNWLNPDVLQAARQVYRVYLRVHARQMRRPAGVIVNSLTHQSWLIFSSRPILLPGEQFIPVENIDSELS</sequence>
<dbReference type="OrthoDB" id="531597at2"/>
<reference evidence="2 3" key="1">
    <citation type="journal article" date="2013" name="Front. Microbiol.">
        <title>Comparative genomic analyses of the cyanobacterium, Lyngbya aestuarii BL J, a powerful hydrogen producer.</title>
        <authorList>
            <person name="Kothari A."/>
            <person name="Vaughn M."/>
            <person name="Garcia-Pichel F."/>
        </authorList>
    </citation>
    <scope>NUCLEOTIDE SEQUENCE [LARGE SCALE GENOMIC DNA]</scope>
    <source>
        <strain evidence="2 3">BL J</strain>
    </source>
</reference>
<comment type="caution">
    <text evidence="2">The sequence shown here is derived from an EMBL/GenBank/DDBJ whole genome shotgun (WGS) entry which is preliminary data.</text>
</comment>
<evidence type="ECO:0000313" key="3">
    <source>
        <dbReference type="Proteomes" id="UP000017127"/>
    </source>
</evidence>
<proteinExistence type="predicted"/>
<evidence type="ECO:0000256" key="1">
    <source>
        <dbReference type="SAM" id="MobiDB-lite"/>
    </source>
</evidence>
<dbReference type="Proteomes" id="UP000017127">
    <property type="component" value="Unassembled WGS sequence"/>
</dbReference>
<protein>
    <submittedName>
        <fullName evidence="2">Uncharacterized protein</fullName>
    </submittedName>
</protein>
<accession>U7QIG7</accession>
<dbReference type="EMBL" id="AUZM01000018">
    <property type="protein sequence ID" value="ERT07764.1"/>
    <property type="molecule type" value="Genomic_DNA"/>
</dbReference>
<feature type="region of interest" description="Disordered" evidence="1">
    <location>
        <begin position="1"/>
        <end position="20"/>
    </location>
</feature>
<feature type="compositionally biased region" description="Basic and acidic residues" evidence="1">
    <location>
        <begin position="1"/>
        <end position="11"/>
    </location>
</feature>
<name>U7QIG7_9CYAN</name>
<organism evidence="2 3">
    <name type="scientific">Lyngbya aestuarii BL J</name>
    <dbReference type="NCBI Taxonomy" id="1348334"/>
    <lineage>
        <taxon>Bacteria</taxon>
        <taxon>Bacillati</taxon>
        <taxon>Cyanobacteriota</taxon>
        <taxon>Cyanophyceae</taxon>
        <taxon>Oscillatoriophycideae</taxon>
        <taxon>Oscillatoriales</taxon>
        <taxon>Microcoleaceae</taxon>
        <taxon>Lyngbya</taxon>
    </lineage>
</organism>
<dbReference type="RefSeq" id="WP_023066080.1">
    <property type="nucleotide sequence ID" value="NZ_AUZM01000018.1"/>
</dbReference>
<keyword evidence="3" id="KW-1185">Reference proteome</keyword>
<gene>
    <name evidence="2" type="ORF">M595_2255</name>
</gene>